<sequence>MSVPPSTAQPATGGDAPARMPSVSRSGRRSSQSASGGIVRRPSRAAHPPVAPLKPLTHQEALEALRAFLKERSSYDVFPVSFRLIVLDSHLKVKKALDVMLLYGVVSAPLWNTAQATFAGMFTVQDVIHLIQYYYHTSSWEGAAADVEQFRLQSLRDIERELHVPPPPLLSIHPLRPLFDACKCLIQTHARRLPLIDKDTQTDSEVVISVLTQYRVLKFIAMNCRDITQYLTKGVQELGVGTYVKSPTAEQPFGPIATATLQTTVFDVVHMFSELGISAVPIVDNEGKVVNLYETVDVITLVRLGAYQSLDFTIAQALKQRSVDFPGVVTCHPKDSLGAIFSLIKIRRVHRLVVVAGADDPQPGRLVGVISLSDIMRHLINEGVKLPPDDVAEESAIEE</sequence>
<dbReference type="SMART" id="SM00116">
    <property type="entry name" value="CBS"/>
    <property type="match status" value="4"/>
</dbReference>
<keyword evidence="8" id="KW-1185">Reference proteome</keyword>
<evidence type="ECO:0000259" key="6">
    <source>
        <dbReference type="PROSITE" id="PS51371"/>
    </source>
</evidence>
<protein>
    <submittedName>
        <fullName evidence="7">AMP-activated serine/threonine-protein kinase regulatory subunit</fullName>
    </submittedName>
</protein>
<evidence type="ECO:0000256" key="5">
    <source>
        <dbReference type="SAM" id="MobiDB-lite"/>
    </source>
</evidence>
<evidence type="ECO:0000256" key="2">
    <source>
        <dbReference type="ARBA" id="ARBA00022737"/>
    </source>
</evidence>
<dbReference type="InterPro" id="IPR050511">
    <property type="entry name" value="AMPK_gamma/SDS23_families"/>
</dbReference>
<dbReference type="Proteomes" id="UP000279236">
    <property type="component" value="Unassembled WGS sequence"/>
</dbReference>
<reference evidence="7 8" key="1">
    <citation type="submission" date="2018-11" db="EMBL/GenBank/DDBJ databases">
        <title>Genome sequence of Apiotrichum porosum DSM 27194.</title>
        <authorList>
            <person name="Aliyu H."/>
            <person name="Gorte O."/>
            <person name="Ochsenreither K."/>
        </authorList>
    </citation>
    <scope>NUCLEOTIDE SEQUENCE [LARGE SCALE GENOMIC DNA]</scope>
    <source>
        <strain evidence="7 8">DSM 27194</strain>
    </source>
</reference>
<dbReference type="InterPro" id="IPR000644">
    <property type="entry name" value="CBS_dom"/>
</dbReference>
<keyword evidence="3 4" id="KW-0129">CBS domain</keyword>
<feature type="domain" description="CBS" evidence="6">
    <location>
        <begin position="165"/>
        <end position="227"/>
    </location>
</feature>
<dbReference type="GO" id="GO:0019887">
    <property type="term" value="F:protein kinase regulator activity"/>
    <property type="evidence" value="ECO:0007669"/>
    <property type="project" value="TreeGrafter"/>
</dbReference>
<dbReference type="GO" id="GO:0031588">
    <property type="term" value="C:nucleotide-activated protein kinase complex"/>
    <property type="evidence" value="ECO:0007669"/>
    <property type="project" value="TreeGrafter"/>
</dbReference>
<dbReference type="SUPFAM" id="SSF54631">
    <property type="entry name" value="CBS-domain pair"/>
    <property type="match status" value="2"/>
</dbReference>
<evidence type="ECO:0000256" key="1">
    <source>
        <dbReference type="ARBA" id="ARBA00006750"/>
    </source>
</evidence>
<evidence type="ECO:0000256" key="4">
    <source>
        <dbReference type="PROSITE-ProRule" id="PRU00703"/>
    </source>
</evidence>
<dbReference type="GO" id="GO:0005737">
    <property type="term" value="C:cytoplasm"/>
    <property type="evidence" value="ECO:0007669"/>
    <property type="project" value="TreeGrafter"/>
</dbReference>
<feature type="compositionally biased region" description="Polar residues" evidence="5">
    <location>
        <begin position="1"/>
        <end position="10"/>
    </location>
</feature>
<dbReference type="PANTHER" id="PTHR13780:SF35">
    <property type="entry name" value="LD22662P"/>
    <property type="match status" value="1"/>
</dbReference>
<evidence type="ECO:0000313" key="8">
    <source>
        <dbReference type="Proteomes" id="UP000279236"/>
    </source>
</evidence>
<dbReference type="GO" id="GO:0019901">
    <property type="term" value="F:protein kinase binding"/>
    <property type="evidence" value="ECO:0007669"/>
    <property type="project" value="TreeGrafter"/>
</dbReference>
<comment type="caution">
    <text evidence="7">The sequence shown here is derived from an EMBL/GenBank/DDBJ whole genome shotgun (WGS) entry which is preliminary data.</text>
</comment>
<dbReference type="PROSITE" id="PS51371">
    <property type="entry name" value="CBS"/>
    <property type="match status" value="3"/>
</dbReference>
<dbReference type="Pfam" id="PF00571">
    <property type="entry name" value="CBS"/>
    <property type="match status" value="2"/>
</dbReference>
<proteinExistence type="inferred from homology"/>
<accession>A0A427Y746</accession>
<dbReference type="Gene3D" id="3.10.580.10">
    <property type="entry name" value="CBS-domain"/>
    <property type="match status" value="2"/>
</dbReference>
<feature type="compositionally biased region" description="Low complexity" evidence="5">
    <location>
        <begin position="22"/>
        <end position="37"/>
    </location>
</feature>
<gene>
    <name evidence="7" type="primary">SNF4</name>
    <name evidence="7" type="ORF">EHS24_005186</name>
</gene>
<dbReference type="AlphaFoldDB" id="A0A427Y746"/>
<evidence type="ECO:0000313" key="7">
    <source>
        <dbReference type="EMBL" id="RSH86908.1"/>
    </source>
</evidence>
<organism evidence="7 8">
    <name type="scientific">Apiotrichum porosum</name>
    <dbReference type="NCBI Taxonomy" id="105984"/>
    <lineage>
        <taxon>Eukaryota</taxon>
        <taxon>Fungi</taxon>
        <taxon>Dikarya</taxon>
        <taxon>Basidiomycota</taxon>
        <taxon>Agaricomycotina</taxon>
        <taxon>Tremellomycetes</taxon>
        <taxon>Trichosporonales</taxon>
        <taxon>Trichosporonaceae</taxon>
        <taxon>Apiotrichum</taxon>
    </lineage>
</organism>
<feature type="domain" description="CBS" evidence="6">
    <location>
        <begin position="250"/>
        <end position="312"/>
    </location>
</feature>
<feature type="domain" description="CBS" evidence="6">
    <location>
        <begin position="324"/>
        <end position="386"/>
    </location>
</feature>
<dbReference type="CDD" id="cd04618">
    <property type="entry name" value="CBS_euAMPK_gamma-like_repeat1"/>
    <property type="match status" value="1"/>
</dbReference>
<dbReference type="OrthoDB" id="286637at2759"/>
<dbReference type="EMBL" id="RSCE01000002">
    <property type="protein sequence ID" value="RSH86908.1"/>
    <property type="molecule type" value="Genomic_DNA"/>
</dbReference>
<dbReference type="CDD" id="cd04641">
    <property type="entry name" value="CBS_euAMPK_gamma-like_repeat2"/>
    <property type="match status" value="1"/>
</dbReference>
<dbReference type="RefSeq" id="XP_028479693.1">
    <property type="nucleotide sequence ID" value="XM_028620721.1"/>
</dbReference>
<dbReference type="STRING" id="105984.A0A427Y746"/>
<feature type="region of interest" description="Disordered" evidence="5">
    <location>
        <begin position="1"/>
        <end position="53"/>
    </location>
</feature>
<dbReference type="InterPro" id="IPR046342">
    <property type="entry name" value="CBS_dom_sf"/>
</dbReference>
<dbReference type="GO" id="GO:0005634">
    <property type="term" value="C:nucleus"/>
    <property type="evidence" value="ECO:0007669"/>
    <property type="project" value="TreeGrafter"/>
</dbReference>
<keyword evidence="2" id="KW-0677">Repeat</keyword>
<name>A0A427Y746_9TREE</name>
<comment type="similarity">
    <text evidence="1">Belongs to the 5'-AMP-activated protein kinase gamma subunit family.</text>
</comment>
<evidence type="ECO:0000256" key="3">
    <source>
        <dbReference type="ARBA" id="ARBA00023122"/>
    </source>
</evidence>
<dbReference type="PANTHER" id="PTHR13780">
    <property type="entry name" value="AMP-ACTIVATED PROTEIN KINASE, GAMMA REGULATORY SUBUNIT"/>
    <property type="match status" value="1"/>
</dbReference>
<dbReference type="GeneID" id="39589729"/>
<dbReference type="GO" id="GO:0016208">
    <property type="term" value="F:AMP binding"/>
    <property type="evidence" value="ECO:0007669"/>
    <property type="project" value="TreeGrafter"/>
</dbReference>